<dbReference type="RefSeq" id="WP_145069899.1">
    <property type="nucleotide sequence ID" value="NZ_CP036287.1"/>
</dbReference>
<sequence>MGKSLWILAAIGVLLGVALWTLAGPQYPLADASSAPNTGSTGPEQPASSEASNAFEPLLRRPDPVAGTAAGSRVHLDVGEAGAREVDVELTDRIHGLPVAGVEIEVVQSGAGQVPAGGPSAGFRLEPPRHGRVPRMARITDLFGRARVAAEPGEGHFVLSVARRRAFVGTAELESDSPLRVEVDSPPSLPLRLVGPDGRPVVGALAAVVFGPDRVPLGRAASWGFEPSDPFGVAPALFNTPSRTGPFAVAVRSLGIESAGPPVDPMAFEGEPLAAALPPHGSILIAVRDADGALPAPGQGLVLRCVESDEELWGRVDDQGQYRQAVVGLGLHFEIRSHAEARTLAGPVADGEEVAVNLVGVGRRVRLTGRLVGPDVGSAELSAARFALSYRLDGEAHELDEDELALGDGDEVRVDKAGQFVLGGLEQLPDGFEGAELRVFSSGFRLACAPVPAELGVAELGRDELNLGDLTLVPSGVTTGGQLLPAPGQVLETQLVTLRRGEGEELEFARCDDEGRFVLTHMPFAGGSLSGAQFSVGRQFWPAEIGSLENVLQLEAGGSIDVRLEGAHEEIPAVARLELCLLDGQGNLVSQRKIRMGGDIRFELDRAGSFDLWVRSNSNADIYQVVEGIEVEPGQVVRLDPLRVGVGLREVEVHVADSQGRPIRNAHVSLELHGSSGATSRTMGSGRTTVLAAPQVERLVVRAPGYRTAATRLVSNRIDIHLPAALEVSIAPPEQRITDDANFGGLSLRHTSAGRSLRCEFDSERGVWSGHLSETGTYSIVMRDDHSFTETEILRFDAPESGEAIELRLNDHQFSTLFDDWSQR</sequence>
<evidence type="ECO:0000313" key="2">
    <source>
        <dbReference type="EMBL" id="QDU69730.1"/>
    </source>
</evidence>
<dbReference type="AlphaFoldDB" id="A0A518BRZ2"/>
<evidence type="ECO:0000256" key="1">
    <source>
        <dbReference type="SAM" id="MobiDB-lite"/>
    </source>
</evidence>
<name>A0A518BRZ2_9BACT</name>
<feature type="compositionally biased region" description="Polar residues" evidence="1">
    <location>
        <begin position="34"/>
        <end position="52"/>
    </location>
</feature>
<dbReference type="EMBL" id="CP036287">
    <property type="protein sequence ID" value="QDU69730.1"/>
    <property type="molecule type" value="Genomic_DNA"/>
</dbReference>
<dbReference type="Proteomes" id="UP000316921">
    <property type="component" value="Chromosome"/>
</dbReference>
<reference evidence="2 3" key="1">
    <citation type="submission" date="2019-02" db="EMBL/GenBank/DDBJ databases">
        <title>Deep-cultivation of Planctomycetes and their phenomic and genomic characterization uncovers novel biology.</title>
        <authorList>
            <person name="Wiegand S."/>
            <person name="Jogler M."/>
            <person name="Boedeker C."/>
            <person name="Pinto D."/>
            <person name="Vollmers J."/>
            <person name="Rivas-Marin E."/>
            <person name="Kohn T."/>
            <person name="Peeters S.H."/>
            <person name="Heuer A."/>
            <person name="Rast P."/>
            <person name="Oberbeckmann S."/>
            <person name="Bunk B."/>
            <person name="Jeske O."/>
            <person name="Meyerdierks A."/>
            <person name="Storesund J.E."/>
            <person name="Kallscheuer N."/>
            <person name="Luecker S."/>
            <person name="Lage O.M."/>
            <person name="Pohl T."/>
            <person name="Merkel B.J."/>
            <person name="Hornburger P."/>
            <person name="Mueller R.-W."/>
            <person name="Bruemmer F."/>
            <person name="Labrenz M."/>
            <person name="Spormann A.M."/>
            <person name="Op den Camp H."/>
            <person name="Overmann J."/>
            <person name="Amann R."/>
            <person name="Jetten M.S.M."/>
            <person name="Mascher T."/>
            <person name="Medema M.H."/>
            <person name="Devos D.P."/>
            <person name="Kaster A.-K."/>
            <person name="Ovreas L."/>
            <person name="Rohde M."/>
            <person name="Galperin M.Y."/>
            <person name="Jogler C."/>
        </authorList>
    </citation>
    <scope>NUCLEOTIDE SEQUENCE [LARGE SCALE GENOMIC DNA]</scope>
    <source>
        <strain evidence="2 3">Pla133</strain>
    </source>
</reference>
<gene>
    <name evidence="2" type="ORF">Pla133_48520</name>
</gene>
<feature type="region of interest" description="Disordered" evidence="1">
    <location>
        <begin position="33"/>
        <end position="52"/>
    </location>
</feature>
<evidence type="ECO:0000313" key="3">
    <source>
        <dbReference type="Proteomes" id="UP000316921"/>
    </source>
</evidence>
<protein>
    <submittedName>
        <fullName evidence="2">Uncharacterized protein</fullName>
    </submittedName>
</protein>
<proteinExistence type="predicted"/>
<organism evidence="2 3">
    <name type="scientific">Engelhardtia mirabilis</name>
    <dbReference type="NCBI Taxonomy" id="2528011"/>
    <lineage>
        <taxon>Bacteria</taxon>
        <taxon>Pseudomonadati</taxon>
        <taxon>Planctomycetota</taxon>
        <taxon>Planctomycetia</taxon>
        <taxon>Planctomycetia incertae sedis</taxon>
        <taxon>Engelhardtia</taxon>
    </lineage>
</organism>
<keyword evidence="3" id="KW-1185">Reference proteome</keyword>
<accession>A0A518BRZ2</accession>
<dbReference type="KEGG" id="pbap:Pla133_48520"/>